<dbReference type="Proteomes" id="UP000498980">
    <property type="component" value="Unassembled WGS sequence"/>
</dbReference>
<evidence type="ECO:0000259" key="2">
    <source>
        <dbReference type="Pfam" id="PF06172"/>
    </source>
</evidence>
<keyword evidence="4" id="KW-1185">Reference proteome</keyword>
<evidence type="ECO:0000313" key="4">
    <source>
        <dbReference type="Proteomes" id="UP000498980"/>
    </source>
</evidence>
<dbReference type="InterPro" id="IPR011051">
    <property type="entry name" value="RmlC_Cupin_sf"/>
</dbReference>
<organism evidence="3 4">
    <name type="scientific">Streptomyces fulvorobeus</name>
    <dbReference type="NCBI Taxonomy" id="284028"/>
    <lineage>
        <taxon>Bacteria</taxon>
        <taxon>Bacillati</taxon>
        <taxon>Actinomycetota</taxon>
        <taxon>Actinomycetes</taxon>
        <taxon>Kitasatosporales</taxon>
        <taxon>Streptomycetaceae</taxon>
        <taxon>Streptomyces</taxon>
    </lineage>
</organism>
<feature type="compositionally biased region" description="Polar residues" evidence="1">
    <location>
        <begin position="8"/>
        <end position="21"/>
    </location>
</feature>
<comment type="caution">
    <text evidence="3">The sequence shown here is derived from an EMBL/GenBank/DDBJ whole genome shotgun (WGS) entry which is preliminary data.</text>
</comment>
<dbReference type="EMBL" id="BLWC01000001">
    <property type="protein sequence ID" value="GFN01030.1"/>
    <property type="molecule type" value="Genomic_DNA"/>
</dbReference>
<sequence length="75" mass="8055">MAADHNNRSTVHTYRTGQKTPHSPVRLGRLLYVLVATDGTFDGVGRQTAEPGGDEPVLVSCVVAPGFDFADLKML</sequence>
<dbReference type="Pfam" id="PF06172">
    <property type="entry name" value="Cupin_5"/>
    <property type="match status" value="1"/>
</dbReference>
<dbReference type="SUPFAM" id="SSF51182">
    <property type="entry name" value="RmlC-like cupins"/>
    <property type="match status" value="1"/>
</dbReference>
<gene>
    <name evidence="3" type="ORF">Sfulv_58400</name>
</gene>
<dbReference type="InterPro" id="IPR009327">
    <property type="entry name" value="Cupin_DUF985"/>
</dbReference>
<feature type="domain" description="DUF985" evidence="2">
    <location>
        <begin position="47"/>
        <end position="74"/>
    </location>
</feature>
<reference evidence="3 4" key="1">
    <citation type="submission" date="2020-05" db="EMBL/GenBank/DDBJ databases">
        <title>Whole genome shotgun sequence of Streptomyces fulvorobeus NBRC 15897.</title>
        <authorList>
            <person name="Komaki H."/>
            <person name="Tamura T."/>
        </authorList>
    </citation>
    <scope>NUCLEOTIDE SEQUENCE [LARGE SCALE GENOMIC DNA]</scope>
    <source>
        <strain evidence="3 4">NBRC 15897</strain>
    </source>
</reference>
<accession>A0A7J0CEW1</accession>
<evidence type="ECO:0000313" key="3">
    <source>
        <dbReference type="EMBL" id="GFN01030.1"/>
    </source>
</evidence>
<dbReference type="AlphaFoldDB" id="A0A7J0CEW1"/>
<name>A0A7J0CEW1_9ACTN</name>
<dbReference type="InterPro" id="IPR014710">
    <property type="entry name" value="RmlC-like_jellyroll"/>
</dbReference>
<feature type="region of interest" description="Disordered" evidence="1">
    <location>
        <begin position="1"/>
        <end position="22"/>
    </location>
</feature>
<proteinExistence type="predicted"/>
<dbReference type="Gene3D" id="2.60.120.10">
    <property type="entry name" value="Jelly Rolls"/>
    <property type="match status" value="1"/>
</dbReference>
<protein>
    <recommendedName>
        <fullName evidence="2">DUF985 domain-containing protein</fullName>
    </recommendedName>
</protein>
<evidence type="ECO:0000256" key="1">
    <source>
        <dbReference type="SAM" id="MobiDB-lite"/>
    </source>
</evidence>